<evidence type="ECO:0000256" key="6">
    <source>
        <dbReference type="SAM" id="Phobius"/>
    </source>
</evidence>
<feature type="transmembrane region" description="Helical" evidence="6">
    <location>
        <begin position="492"/>
        <end position="509"/>
    </location>
</feature>
<keyword evidence="4 6" id="KW-1133">Transmembrane helix</keyword>
<dbReference type="Proteomes" id="UP000004470">
    <property type="component" value="Unassembled WGS sequence"/>
</dbReference>
<feature type="transmembrane region" description="Helical" evidence="6">
    <location>
        <begin position="460"/>
        <end position="480"/>
    </location>
</feature>
<evidence type="ECO:0000313" key="8">
    <source>
        <dbReference type="Proteomes" id="UP000004470"/>
    </source>
</evidence>
<evidence type="ECO:0000256" key="4">
    <source>
        <dbReference type="ARBA" id="ARBA00022989"/>
    </source>
</evidence>
<accession>E0NDM6</accession>
<keyword evidence="2" id="KW-1003">Cell membrane</keyword>
<name>E0NDM6_PEDAC</name>
<feature type="transmembrane region" description="Helical" evidence="6">
    <location>
        <begin position="358"/>
        <end position="382"/>
    </location>
</feature>
<dbReference type="PANTHER" id="PTHR43652:SF6">
    <property type="entry name" value="ARGININE REPRESSOR"/>
    <property type="match status" value="1"/>
</dbReference>
<evidence type="ECO:0000256" key="2">
    <source>
        <dbReference type="ARBA" id="ARBA00022475"/>
    </source>
</evidence>
<dbReference type="GO" id="GO:0005886">
    <property type="term" value="C:plasma membrane"/>
    <property type="evidence" value="ECO:0007669"/>
    <property type="project" value="UniProtKB-SubCell"/>
</dbReference>
<feature type="transmembrane region" description="Helical" evidence="6">
    <location>
        <begin position="125"/>
        <end position="144"/>
    </location>
</feature>
<feature type="transmembrane region" description="Helical" evidence="6">
    <location>
        <begin position="85"/>
        <end position="104"/>
    </location>
</feature>
<gene>
    <name evidence="7" type="ORF">HMPREF0623_0398</name>
</gene>
<dbReference type="InterPro" id="IPR051679">
    <property type="entry name" value="DASS-Related_Transporters"/>
</dbReference>
<dbReference type="PANTHER" id="PTHR43652">
    <property type="entry name" value="BASIC AMINO ACID ANTIPORTER YFCC-RELATED"/>
    <property type="match status" value="1"/>
</dbReference>
<keyword evidence="3 6" id="KW-0812">Transmembrane</keyword>
<organism evidence="7 8">
    <name type="scientific">Pediococcus acidilactici DSM 20284</name>
    <dbReference type="NCBI Taxonomy" id="862514"/>
    <lineage>
        <taxon>Bacteria</taxon>
        <taxon>Bacillati</taxon>
        <taxon>Bacillota</taxon>
        <taxon>Bacilli</taxon>
        <taxon>Lactobacillales</taxon>
        <taxon>Lactobacillaceae</taxon>
        <taxon>Pediococcus</taxon>
        <taxon>Pediococcus acidilactici group</taxon>
    </lineage>
</organism>
<feature type="transmembrane region" description="Helical" evidence="6">
    <location>
        <begin position="205"/>
        <end position="227"/>
    </location>
</feature>
<dbReference type="EMBL" id="AEEG01000002">
    <property type="protein sequence ID" value="EFL96347.1"/>
    <property type="molecule type" value="Genomic_DNA"/>
</dbReference>
<evidence type="ECO:0000256" key="1">
    <source>
        <dbReference type="ARBA" id="ARBA00004651"/>
    </source>
</evidence>
<feature type="transmembrane region" description="Helical" evidence="6">
    <location>
        <begin position="327"/>
        <end position="346"/>
    </location>
</feature>
<proteinExistence type="predicted"/>
<evidence type="ECO:0000256" key="3">
    <source>
        <dbReference type="ARBA" id="ARBA00022692"/>
    </source>
</evidence>
<evidence type="ECO:0000313" key="7">
    <source>
        <dbReference type="EMBL" id="EFL96347.1"/>
    </source>
</evidence>
<dbReference type="Pfam" id="PF03606">
    <property type="entry name" value="DcuC"/>
    <property type="match status" value="1"/>
</dbReference>
<reference evidence="7" key="1">
    <citation type="submission" date="2010-07" db="EMBL/GenBank/DDBJ databases">
        <authorList>
            <person name="Muzny D."/>
            <person name="Qin X."/>
            <person name="Deng J."/>
            <person name="Jiang H."/>
            <person name="Liu Y."/>
            <person name="Qu J."/>
            <person name="Song X.-Z."/>
            <person name="Zhang L."/>
            <person name="Thornton R."/>
            <person name="Coyle M."/>
            <person name="Francisco L."/>
            <person name="Jackson L."/>
            <person name="Javaid M."/>
            <person name="Korchina V."/>
            <person name="Kovar C."/>
            <person name="Mata R."/>
            <person name="Mathew T."/>
            <person name="Ngo R."/>
            <person name="Nguyen L."/>
            <person name="Nguyen N."/>
            <person name="Okwuonu G."/>
            <person name="Ongeri F."/>
            <person name="Pham C."/>
            <person name="Simmons D."/>
            <person name="Wilczek-Boney K."/>
            <person name="Hale W."/>
            <person name="Jakkamsetti A."/>
            <person name="Pham P."/>
            <person name="Ruth R."/>
            <person name="San Lucas F."/>
            <person name="Warren J."/>
            <person name="Zhang J."/>
            <person name="Zhao Z."/>
            <person name="Zhou C."/>
            <person name="Zhu D."/>
            <person name="Lee S."/>
            <person name="Bess C."/>
            <person name="Blankenburg K."/>
            <person name="Forbes L."/>
            <person name="Fu Q."/>
            <person name="Gubbala S."/>
            <person name="Hirani K."/>
            <person name="Jayaseelan J.C."/>
            <person name="Lara F."/>
            <person name="Munidasa M."/>
            <person name="Palculict T."/>
            <person name="Patil S."/>
            <person name="Pu L.-L."/>
            <person name="Saada N."/>
            <person name="Tang L."/>
            <person name="Weissenberger G."/>
            <person name="Zhu Y."/>
            <person name="Hemphill L."/>
            <person name="Shang Y."/>
            <person name="Youmans B."/>
            <person name="Ayvaz T."/>
            <person name="Ross M."/>
            <person name="Santibanez J."/>
            <person name="Aqrawi P."/>
            <person name="Gross S."/>
            <person name="Joshi V."/>
            <person name="Fowler G."/>
            <person name="Nazareth L."/>
            <person name="Reid J."/>
            <person name="Worley K."/>
            <person name="Petrosino J."/>
            <person name="Highlander S."/>
            <person name="Gibbs R."/>
        </authorList>
    </citation>
    <scope>NUCLEOTIDE SEQUENCE [LARGE SCALE GENOMIC DNA]</scope>
    <source>
        <strain evidence="7">DSM 20284</strain>
    </source>
</reference>
<sequence length="510" mass="56106">MKGDEMTMNKKFKFKMPSAYTVLVFIIIMIGILTWFIPSGHYAMDKAGRIIAGTYQQTGYRPQGIWDICMAPIIGMIGNKYTDGAISISLFILVIGGFLGVVNKTEALDKGINQIVYKLQGREKALIIILMILFSLGGTTFGMGEETIAFYPLLIPVMMKVGFDSLTAVGIALIGTQIGCLASTVNPFATGVASQTINISMGDGLFSRILLLVLFDVISITFVYRYATKIKKDPTKSLVYGQREADQKRFLQGFDENQAAETEKLTKAQKRVLFIFCLTFVLMIIALIPWSSINPNFTFWDQSVKWLTGIPFLGKLLGTDIVPFGSWYFNEITMLFIVMSVVIMFVTHMKESEFIEAFMNGMSELLSVAIIVAVARGIQVIMNDAAITDTVLHWGEMGLKSLPKTVFIILTYLFYIPMSFLIPSTSGLASATMGILGPMANFAHVAESTVVTAFQAASGWVNLITPTSGIVVGALGIAHVNITVWWKWMAKLMVVLLIATCVYLAVLAII</sequence>
<dbReference type="InterPro" id="IPR018385">
    <property type="entry name" value="C4_dicarb_anaerob_car-like"/>
</dbReference>
<comment type="subcellular location">
    <subcellularLocation>
        <location evidence="1">Cell membrane</location>
        <topology evidence="1">Multi-pass membrane protein</topology>
    </subcellularLocation>
</comment>
<comment type="caution">
    <text evidence="7">The sequence shown here is derived from an EMBL/GenBank/DDBJ whole genome shotgun (WGS) entry which is preliminary data.</text>
</comment>
<feature type="transmembrane region" description="Helical" evidence="6">
    <location>
        <begin position="402"/>
        <end position="422"/>
    </location>
</feature>
<feature type="transmembrane region" description="Helical" evidence="6">
    <location>
        <begin position="272"/>
        <end position="293"/>
    </location>
</feature>
<keyword evidence="5 6" id="KW-0472">Membrane</keyword>
<keyword evidence="8" id="KW-1185">Reference proteome</keyword>
<protein>
    <submittedName>
        <fullName evidence="7">C4-dicarboxylate anaerobic carrier</fullName>
    </submittedName>
</protein>
<dbReference type="eggNOG" id="COG1288">
    <property type="taxonomic scope" value="Bacteria"/>
</dbReference>
<evidence type="ECO:0000256" key="5">
    <source>
        <dbReference type="ARBA" id="ARBA00023136"/>
    </source>
</evidence>
<dbReference type="HOGENOM" id="CLU_035307_0_1_9"/>
<feature type="transmembrane region" description="Helical" evidence="6">
    <location>
        <begin position="20"/>
        <end position="37"/>
    </location>
</feature>
<dbReference type="AlphaFoldDB" id="E0NDM6"/>